<dbReference type="Pfam" id="PF01957">
    <property type="entry name" value="NfeD"/>
    <property type="match status" value="1"/>
</dbReference>
<dbReference type="GO" id="GO:0008233">
    <property type="term" value="F:peptidase activity"/>
    <property type="evidence" value="ECO:0007669"/>
    <property type="project" value="UniProtKB-KW"/>
</dbReference>
<dbReference type="GO" id="GO:0006508">
    <property type="term" value="P:proteolysis"/>
    <property type="evidence" value="ECO:0007669"/>
    <property type="project" value="UniProtKB-KW"/>
</dbReference>
<evidence type="ECO:0000256" key="1">
    <source>
        <dbReference type="ARBA" id="ARBA00004141"/>
    </source>
</evidence>
<organism evidence="7 8">
    <name type="scientific">Halothermothrix orenii (strain H 168 / OCM 544 / DSM 9562)</name>
    <dbReference type="NCBI Taxonomy" id="373903"/>
    <lineage>
        <taxon>Bacteria</taxon>
        <taxon>Bacillati</taxon>
        <taxon>Bacillota</taxon>
        <taxon>Clostridia</taxon>
        <taxon>Halanaerobiales</taxon>
        <taxon>Halothermotrichaceae</taxon>
        <taxon>Halothermothrix</taxon>
    </lineage>
</organism>
<dbReference type="KEGG" id="hor:Hore_14650"/>
<keyword evidence="3 5" id="KW-1133">Transmembrane helix</keyword>
<evidence type="ECO:0000256" key="2">
    <source>
        <dbReference type="ARBA" id="ARBA00022692"/>
    </source>
</evidence>
<proteinExistence type="predicted"/>
<feature type="transmembrane region" description="Helical" evidence="5">
    <location>
        <begin position="49"/>
        <end position="67"/>
    </location>
</feature>
<dbReference type="EMBL" id="CP001098">
    <property type="protein sequence ID" value="ACL70214.1"/>
    <property type="molecule type" value="Genomic_DNA"/>
</dbReference>
<feature type="transmembrane region" description="Helical" evidence="5">
    <location>
        <begin position="12"/>
        <end position="43"/>
    </location>
</feature>
<gene>
    <name evidence="7" type="ordered locus">Hore_14650</name>
</gene>
<dbReference type="InterPro" id="IPR002810">
    <property type="entry name" value="NfeD-like_C"/>
</dbReference>
<dbReference type="HOGENOM" id="CLU_116732_2_0_9"/>
<evidence type="ECO:0000259" key="6">
    <source>
        <dbReference type="Pfam" id="PF01957"/>
    </source>
</evidence>
<dbReference type="SUPFAM" id="SSF141322">
    <property type="entry name" value="NfeD domain-like"/>
    <property type="match status" value="1"/>
</dbReference>
<dbReference type="RefSeq" id="WP_012636397.1">
    <property type="nucleotide sequence ID" value="NC_011899.1"/>
</dbReference>
<dbReference type="PANTHER" id="PTHR33507">
    <property type="entry name" value="INNER MEMBRANE PROTEIN YBBJ"/>
    <property type="match status" value="1"/>
</dbReference>
<dbReference type="STRING" id="373903.Hore_14650"/>
<evidence type="ECO:0000313" key="7">
    <source>
        <dbReference type="EMBL" id="ACL70214.1"/>
    </source>
</evidence>
<dbReference type="Gene3D" id="2.40.50.140">
    <property type="entry name" value="Nucleic acid-binding proteins"/>
    <property type="match status" value="1"/>
</dbReference>
<evidence type="ECO:0000256" key="4">
    <source>
        <dbReference type="ARBA" id="ARBA00023136"/>
    </source>
</evidence>
<dbReference type="AlphaFoldDB" id="B8CY45"/>
<protein>
    <submittedName>
        <fullName evidence="7">Membrane protein implicated in regulation of membrane protease activity</fullName>
    </submittedName>
</protein>
<keyword evidence="8" id="KW-1185">Reference proteome</keyword>
<reference evidence="7 8" key="1">
    <citation type="journal article" date="2009" name="PLoS ONE">
        <title>Genome analysis of the anaerobic thermohalophilic bacterium Halothermothrix orenii.</title>
        <authorList>
            <person name="Mavromatis K."/>
            <person name="Ivanova N."/>
            <person name="Anderson I."/>
            <person name="Lykidis A."/>
            <person name="Hooper S.D."/>
            <person name="Sun H."/>
            <person name="Kunin V."/>
            <person name="Lapidus A."/>
            <person name="Hugenholtz P."/>
            <person name="Patel B."/>
            <person name="Kyrpides N.C."/>
        </authorList>
    </citation>
    <scope>NUCLEOTIDE SEQUENCE [LARGE SCALE GENOMIC DNA]</scope>
    <source>
        <strain evidence="8">H 168 / OCM 544 / DSM 9562</strain>
    </source>
</reference>
<evidence type="ECO:0000256" key="5">
    <source>
        <dbReference type="SAM" id="Phobius"/>
    </source>
</evidence>
<dbReference type="eggNOG" id="COG1585">
    <property type="taxonomic scope" value="Bacteria"/>
</dbReference>
<feature type="domain" description="NfeD-like C-terminal" evidence="6">
    <location>
        <begin position="87"/>
        <end position="144"/>
    </location>
</feature>
<evidence type="ECO:0000256" key="3">
    <source>
        <dbReference type="ARBA" id="ARBA00022989"/>
    </source>
</evidence>
<dbReference type="GO" id="GO:0005886">
    <property type="term" value="C:plasma membrane"/>
    <property type="evidence" value="ECO:0007669"/>
    <property type="project" value="TreeGrafter"/>
</dbReference>
<comment type="subcellular location">
    <subcellularLocation>
        <location evidence="1">Membrane</location>
        <topology evidence="1">Multi-pass membrane protein</topology>
    </subcellularLocation>
</comment>
<dbReference type="Proteomes" id="UP000000719">
    <property type="component" value="Chromosome"/>
</dbReference>
<accession>B8CY45</accession>
<keyword evidence="4 5" id="KW-0472">Membrane</keyword>
<sequence>MFLLKAWHVWVILGILLLILEIFTPSFFMACIGISGLVTAIAAYFELSIYWQITVFILANVIIFWKLRPFFIKHLYGPEEETATNVHALIGKKGKVIQEVSTDNPGRVKVGGEDWMAVSSNGEKHEVGEQVEVIKVDGAKLIVK</sequence>
<name>B8CY45_HALOH</name>
<dbReference type="InterPro" id="IPR012340">
    <property type="entry name" value="NA-bd_OB-fold"/>
</dbReference>
<keyword evidence="2 5" id="KW-0812">Transmembrane</keyword>
<keyword evidence="7" id="KW-0378">Hydrolase</keyword>
<evidence type="ECO:0000313" key="8">
    <source>
        <dbReference type="Proteomes" id="UP000000719"/>
    </source>
</evidence>
<dbReference type="InterPro" id="IPR052165">
    <property type="entry name" value="Membrane_assoc_protease"/>
</dbReference>
<dbReference type="PANTHER" id="PTHR33507:SF3">
    <property type="entry name" value="INNER MEMBRANE PROTEIN YBBJ"/>
    <property type="match status" value="1"/>
</dbReference>
<keyword evidence="7" id="KW-0645">Protease</keyword>